<keyword evidence="3" id="KW-1185">Reference proteome</keyword>
<dbReference type="InterPro" id="IPR002156">
    <property type="entry name" value="RNaseH_domain"/>
</dbReference>
<dbReference type="GO" id="GO:0004523">
    <property type="term" value="F:RNA-DNA hybrid ribonuclease activity"/>
    <property type="evidence" value="ECO:0007669"/>
    <property type="project" value="InterPro"/>
</dbReference>
<evidence type="ECO:0000259" key="1">
    <source>
        <dbReference type="Pfam" id="PF13456"/>
    </source>
</evidence>
<sequence length="97" mass="10573">DHKGVIRAAYANVVNFTNPLLAEAAALLAGIRTAIFLKFDYVVFDGDTTLVYNGLIDLADDIEWDTISISCWTAHISYARSAIGKLPCSQDKPTLVL</sequence>
<dbReference type="EMBL" id="JXTB01000090">
    <property type="protein sequence ID" value="PON65210.1"/>
    <property type="molecule type" value="Genomic_DNA"/>
</dbReference>
<feature type="domain" description="RNase H type-1" evidence="1">
    <location>
        <begin position="1"/>
        <end position="57"/>
    </location>
</feature>
<accession>A0A2P5CVY5</accession>
<name>A0A2P5CVY5_PARAD</name>
<dbReference type="OrthoDB" id="10539340at2759"/>
<dbReference type="Proteomes" id="UP000237105">
    <property type="component" value="Unassembled WGS sequence"/>
</dbReference>
<gene>
    <name evidence="2" type="ORF">PanWU01x14_119160</name>
</gene>
<feature type="non-terminal residue" evidence="2">
    <location>
        <position position="1"/>
    </location>
</feature>
<dbReference type="Pfam" id="PF13456">
    <property type="entry name" value="RVT_3"/>
    <property type="match status" value="1"/>
</dbReference>
<dbReference type="AlphaFoldDB" id="A0A2P5CVY5"/>
<reference evidence="3" key="1">
    <citation type="submission" date="2016-06" db="EMBL/GenBank/DDBJ databases">
        <title>Parallel loss of symbiosis genes in relatives of nitrogen-fixing non-legume Parasponia.</title>
        <authorList>
            <person name="Van Velzen R."/>
            <person name="Holmer R."/>
            <person name="Bu F."/>
            <person name="Rutten L."/>
            <person name="Van Zeijl A."/>
            <person name="Liu W."/>
            <person name="Santuari L."/>
            <person name="Cao Q."/>
            <person name="Sharma T."/>
            <person name="Shen D."/>
            <person name="Roswanjaya Y."/>
            <person name="Wardhani T."/>
            <person name="Kalhor M.S."/>
            <person name="Jansen J."/>
            <person name="Van den Hoogen J."/>
            <person name="Gungor B."/>
            <person name="Hartog M."/>
            <person name="Hontelez J."/>
            <person name="Verver J."/>
            <person name="Yang W.-C."/>
            <person name="Schijlen E."/>
            <person name="Repin R."/>
            <person name="Schilthuizen M."/>
            <person name="Schranz E."/>
            <person name="Heidstra R."/>
            <person name="Miyata K."/>
            <person name="Fedorova E."/>
            <person name="Kohlen W."/>
            <person name="Bisseling T."/>
            <person name="Smit S."/>
            <person name="Geurts R."/>
        </authorList>
    </citation>
    <scope>NUCLEOTIDE SEQUENCE [LARGE SCALE GENOMIC DNA]</scope>
    <source>
        <strain evidence="3">cv. WU1-14</strain>
    </source>
</reference>
<evidence type="ECO:0000313" key="2">
    <source>
        <dbReference type="EMBL" id="PON65210.1"/>
    </source>
</evidence>
<evidence type="ECO:0000313" key="3">
    <source>
        <dbReference type="Proteomes" id="UP000237105"/>
    </source>
</evidence>
<proteinExistence type="predicted"/>
<protein>
    <recommendedName>
        <fullName evidence="1">RNase H type-1 domain-containing protein</fullName>
    </recommendedName>
</protein>
<dbReference type="GO" id="GO:0003676">
    <property type="term" value="F:nucleic acid binding"/>
    <property type="evidence" value="ECO:0007669"/>
    <property type="project" value="InterPro"/>
</dbReference>
<organism evidence="2 3">
    <name type="scientific">Parasponia andersonii</name>
    <name type="common">Sponia andersonii</name>
    <dbReference type="NCBI Taxonomy" id="3476"/>
    <lineage>
        <taxon>Eukaryota</taxon>
        <taxon>Viridiplantae</taxon>
        <taxon>Streptophyta</taxon>
        <taxon>Embryophyta</taxon>
        <taxon>Tracheophyta</taxon>
        <taxon>Spermatophyta</taxon>
        <taxon>Magnoliopsida</taxon>
        <taxon>eudicotyledons</taxon>
        <taxon>Gunneridae</taxon>
        <taxon>Pentapetalae</taxon>
        <taxon>rosids</taxon>
        <taxon>fabids</taxon>
        <taxon>Rosales</taxon>
        <taxon>Cannabaceae</taxon>
        <taxon>Parasponia</taxon>
    </lineage>
</organism>
<comment type="caution">
    <text evidence="2">The sequence shown here is derived from an EMBL/GenBank/DDBJ whole genome shotgun (WGS) entry which is preliminary data.</text>
</comment>